<dbReference type="OrthoDB" id="62798at2759"/>
<feature type="compositionally biased region" description="Acidic residues" evidence="1">
    <location>
        <begin position="223"/>
        <end position="237"/>
    </location>
</feature>
<feature type="domain" description="Inositol polyphosphate-related phosphatase" evidence="2">
    <location>
        <begin position="212"/>
        <end position="538"/>
    </location>
</feature>
<evidence type="ECO:0000313" key="4">
    <source>
        <dbReference type="Proteomes" id="UP000247409"/>
    </source>
</evidence>
<evidence type="ECO:0000313" key="3">
    <source>
        <dbReference type="EMBL" id="PXF46112.1"/>
    </source>
</evidence>
<accession>A0A2V3IVF6</accession>
<protein>
    <submittedName>
        <fullName evidence="3">Phosphatidylinositol 3,4,5-trisphosphate 5-phosphatase 1</fullName>
    </submittedName>
</protein>
<keyword evidence="4" id="KW-1185">Reference proteome</keyword>
<feature type="region of interest" description="Disordered" evidence="1">
    <location>
        <begin position="129"/>
        <end position="155"/>
    </location>
</feature>
<dbReference type="InterPro" id="IPR000300">
    <property type="entry name" value="IPPc"/>
</dbReference>
<dbReference type="EMBL" id="NBIV01000044">
    <property type="protein sequence ID" value="PXF46112.1"/>
    <property type="molecule type" value="Genomic_DNA"/>
</dbReference>
<organism evidence="3 4">
    <name type="scientific">Gracilariopsis chorda</name>
    <dbReference type="NCBI Taxonomy" id="448386"/>
    <lineage>
        <taxon>Eukaryota</taxon>
        <taxon>Rhodophyta</taxon>
        <taxon>Florideophyceae</taxon>
        <taxon>Rhodymeniophycidae</taxon>
        <taxon>Gracilariales</taxon>
        <taxon>Gracilariaceae</taxon>
        <taxon>Gracilariopsis</taxon>
    </lineage>
</organism>
<feature type="compositionally biased region" description="Polar residues" evidence="1">
    <location>
        <begin position="49"/>
        <end position="58"/>
    </location>
</feature>
<dbReference type="STRING" id="448386.A0A2V3IVF6"/>
<dbReference type="GO" id="GO:0046856">
    <property type="term" value="P:phosphatidylinositol dephosphorylation"/>
    <property type="evidence" value="ECO:0007669"/>
    <property type="project" value="InterPro"/>
</dbReference>
<dbReference type="Gene3D" id="3.60.10.10">
    <property type="entry name" value="Endonuclease/exonuclease/phosphatase"/>
    <property type="match status" value="2"/>
</dbReference>
<feature type="compositionally biased region" description="Polar residues" evidence="1">
    <location>
        <begin position="67"/>
        <end position="86"/>
    </location>
</feature>
<comment type="caution">
    <text evidence="3">The sequence shown here is derived from an EMBL/GenBank/DDBJ whole genome shotgun (WGS) entry which is preliminary data.</text>
</comment>
<dbReference type="AlphaFoldDB" id="A0A2V3IVF6"/>
<sequence>MGTRLKLRVCTWNVGNAQPPSDLKRWLGADEDFDIIAVGAQEANFGPEKTQSPTSVLSADSPDQKSQRVSGTLTRQTSQSVPSIPSRTGRFNRIAKVLRVAKETLREGSGKKTRIKALSADSEDQCWPECGTHDNGDKRSSLREKGIPVSSSSFPLRKPTELQTSFFAKGASDDVPSLSFSQFTSPTSFGKLDESLLVRSRQSSRCSQVEPCSGPKIVQFDSSDIEPDSSDESQTEEDADIIDFDECMSSKQNAAKSGKLRKQVTAFLRTDDDGGQTGEKKFSRVVEKNMPKTFHLIAKHHLMEIKLLVFVHERHRSRVVKTQTVAEATGIGNMVGNKGAVAVKLTLDDTTFCFVSSHLAAHEGAKFLVQRNEDVIEIMRNIERNKNHGLAVMHQFHHVFWMGDLNYRLDLKHLLPVAITWSHEEKLAYVTELIAKKRFLDLSSFDELRREMESNTVFGGFTEGKLGFAPTFKVVRGQQKVDYQLSRVPGYCDRILWHSLPMHRNHVRLREYEAIPEIDTSDHKPVYASFDLVIPKPTRFFALPAPSGAIKCTVDFILIQVKGLYEKRYDAGESDIQYEVLEDGALAVSPHSGSPSRVEGNAKGTAAHTRRPVSAFFHGNGVFIREKAYKVDVPLRNGQREALYNELPTIPLRPVQSLSELGYKYITLAFSRNTSKQGSSCVLPLSRMIERPGHHRINMELDLTKYGTAVAKVRVVAELVPSMAGWVDIKNCPAKLRLKKDQAALE</sequence>
<reference evidence="3 4" key="1">
    <citation type="journal article" date="2018" name="Mol. Biol. Evol.">
        <title>Analysis of the draft genome of the red seaweed Gracilariopsis chorda provides insights into genome size evolution in Rhodophyta.</title>
        <authorList>
            <person name="Lee J."/>
            <person name="Yang E.C."/>
            <person name="Graf L."/>
            <person name="Yang J.H."/>
            <person name="Qiu H."/>
            <person name="Zel Zion U."/>
            <person name="Chan C.X."/>
            <person name="Stephens T.G."/>
            <person name="Weber A.P.M."/>
            <person name="Boo G.H."/>
            <person name="Boo S.M."/>
            <person name="Kim K.M."/>
            <person name="Shin Y."/>
            <person name="Jung M."/>
            <person name="Lee S.J."/>
            <person name="Yim H.S."/>
            <person name="Lee J.H."/>
            <person name="Bhattacharya D."/>
            <person name="Yoon H.S."/>
        </authorList>
    </citation>
    <scope>NUCLEOTIDE SEQUENCE [LARGE SCALE GENOMIC DNA]</scope>
    <source>
        <strain evidence="3 4">SKKU-2015</strain>
        <tissue evidence="3">Whole body</tissue>
    </source>
</reference>
<dbReference type="SUPFAM" id="SSF56219">
    <property type="entry name" value="DNase I-like"/>
    <property type="match status" value="1"/>
</dbReference>
<evidence type="ECO:0000259" key="2">
    <source>
        <dbReference type="SMART" id="SM00128"/>
    </source>
</evidence>
<name>A0A2V3IVF6_9FLOR</name>
<proteinExistence type="predicted"/>
<dbReference type="InterPro" id="IPR036691">
    <property type="entry name" value="Endo/exonu/phosph_ase_sf"/>
</dbReference>
<feature type="compositionally biased region" description="Basic and acidic residues" evidence="1">
    <location>
        <begin position="131"/>
        <end position="146"/>
    </location>
</feature>
<dbReference type="InterPro" id="IPR046985">
    <property type="entry name" value="IP5"/>
</dbReference>
<feature type="region of interest" description="Disordered" evidence="1">
    <location>
        <begin position="207"/>
        <end position="237"/>
    </location>
</feature>
<dbReference type="SMART" id="SM00128">
    <property type="entry name" value="IPPc"/>
    <property type="match status" value="1"/>
</dbReference>
<dbReference type="Proteomes" id="UP000247409">
    <property type="component" value="Unassembled WGS sequence"/>
</dbReference>
<evidence type="ECO:0000256" key="1">
    <source>
        <dbReference type="SAM" id="MobiDB-lite"/>
    </source>
</evidence>
<dbReference type="Pfam" id="PF22669">
    <property type="entry name" value="Exo_endo_phos2"/>
    <property type="match status" value="1"/>
</dbReference>
<feature type="region of interest" description="Disordered" evidence="1">
    <location>
        <begin position="44"/>
        <end position="87"/>
    </location>
</feature>
<dbReference type="GO" id="GO:0004439">
    <property type="term" value="F:phosphatidylinositol-4,5-bisphosphate 5-phosphatase activity"/>
    <property type="evidence" value="ECO:0007669"/>
    <property type="project" value="TreeGrafter"/>
</dbReference>
<gene>
    <name evidence="3" type="ORF">BWQ96_04118</name>
</gene>
<dbReference type="PANTHER" id="PTHR11200">
    <property type="entry name" value="INOSITOL 5-PHOSPHATASE"/>
    <property type="match status" value="1"/>
</dbReference>